<dbReference type="EMBL" id="JGYU01000002">
    <property type="protein sequence ID" value="KFI57986.1"/>
    <property type="molecule type" value="Genomic_DNA"/>
</dbReference>
<gene>
    <name evidence="1" type="ORF">BCHO_0066</name>
</gene>
<accession>A0A087AGT6</accession>
<evidence type="ECO:0000313" key="1">
    <source>
        <dbReference type="EMBL" id="KFI57986.1"/>
    </source>
</evidence>
<name>A0A087AGT6_9BIFI</name>
<sequence length="180" mass="20272">MRRAEFEAVVDAVDRRVGTFEMQPRPRIAVVERLRIVHARGEGADRHRIVLRDGLPLELHDVVVGGRDVVEGHLDAEAHARRMFRLRDVPADLHRLLVRVGHVVGRCDRRVFGQRRLLRLRFLDVRDVPGAGVLAVPAVRATHVPRLHDVALRVDVAGVELLHRDAADAGQLVGIERVAW</sequence>
<protein>
    <submittedName>
        <fullName evidence="1">Uncharacterized protein</fullName>
    </submittedName>
</protein>
<dbReference type="Proteomes" id="UP000028995">
    <property type="component" value="Unassembled WGS sequence"/>
</dbReference>
<dbReference type="eggNOG" id="ENOG5030XME">
    <property type="taxonomic scope" value="Bacteria"/>
</dbReference>
<keyword evidence="2" id="KW-1185">Reference proteome</keyword>
<proteinExistence type="predicted"/>
<dbReference type="AlphaFoldDB" id="A0A087AGT6"/>
<organism evidence="1 2">
    <name type="scientific">Bifidobacterium choerinum</name>
    <dbReference type="NCBI Taxonomy" id="35760"/>
    <lineage>
        <taxon>Bacteria</taxon>
        <taxon>Bacillati</taxon>
        <taxon>Actinomycetota</taxon>
        <taxon>Actinomycetes</taxon>
        <taxon>Bifidobacteriales</taxon>
        <taxon>Bifidobacteriaceae</taxon>
        <taxon>Bifidobacterium</taxon>
    </lineage>
</organism>
<comment type="caution">
    <text evidence="1">The sequence shown here is derived from an EMBL/GenBank/DDBJ whole genome shotgun (WGS) entry which is preliminary data.</text>
</comment>
<reference evidence="1 2" key="1">
    <citation type="submission" date="2014-03" db="EMBL/GenBank/DDBJ databases">
        <title>Genomics of Bifidobacteria.</title>
        <authorList>
            <person name="Ventura M."/>
            <person name="Milani C."/>
            <person name="Lugli G.A."/>
        </authorList>
    </citation>
    <scope>NUCLEOTIDE SEQUENCE [LARGE SCALE GENOMIC DNA]</scope>
    <source>
        <strain evidence="1 2">LMG 10510</strain>
    </source>
</reference>
<evidence type="ECO:0000313" key="2">
    <source>
        <dbReference type="Proteomes" id="UP000028995"/>
    </source>
</evidence>